<feature type="binding site" evidence="12">
    <location>
        <position position="270"/>
    </location>
    <ligand>
        <name>[4Fe-4S] cluster</name>
        <dbReference type="ChEBI" id="CHEBI:49883"/>
        <label>2</label>
        <note>4Fe-4S-substrate</note>
    </ligand>
</feature>
<evidence type="ECO:0000256" key="9">
    <source>
        <dbReference type="ARBA" id="ARBA00023150"/>
    </source>
</evidence>
<keyword evidence="5 12" id="KW-0547">Nucleotide-binding</keyword>
<dbReference type="KEGG" id="pmet:G4Y79_03750"/>
<feature type="binding site" evidence="12">
    <location>
        <position position="22"/>
    </location>
    <ligand>
        <name>GTP</name>
        <dbReference type="ChEBI" id="CHEBI:37565"/>
    </ligand>
</feature>
<dbReference type="GO" id="GO:0051539">
    <property type="term" value="F:4 iron, 4 sulfur cluster binding"/>
    <property type="evidence" value="ECO:0007669"/>
    <property type="project" value="UniProtKB-UniRule"/>
</dbReference>
<dbReference type="InterPro" id="IPR050105">
    <property type="entry name" value="MoCo_biosynth_MoaA/MoaC"/>
</dbReference>
<dbReference type="RefSeq" id="WP_195171575.1">
    <property type="nucleotide sequence ID" value="NZ_CP062983.1"/>
</dbReference>
<dbReference type="AlphaFoldDB" id="A0A7S8EAQ3"/>
<dbReference type="GO" id="GO:0061799">
    <property type="term" value="F:cyclic pyranopterin monophosphate synthase activity"/>
    <property type="evidence" value="ECO:0007669"/>
    <property type="project" value="TreeGrafter"/>
</dbReference>
<dbReference type="EC" id="4.1.99.22" evidence="1 12"/>
<evidence type="ECO:0000256" key="6">
    <source>
        <dbReference type="ARBA" id="ARBA00023004"/>
    </source>
</evidence>
<evidence type="ECO:0000259" key="13">
    <source>
        <dbReference type="PROSITE" id="PS51918"/>
    </source>
</evidence>
<dbReference type="SFLD" id="SFLDS00029">
    <property type="entry name" value="Radical_SAM"/>
    <property type="match status" value="1"/>
</dbReference>
<feature type="binding site" evidence="12">
    <location>
        <position position="284"/>
    </location>
    <ligand>
        <name>[4Fe-4S] cluster</name>
        <dbReference type="ChEBI" id="CHEBI:49883"/>
        <label>2</label>
        <note>4Fe-4S-substrate</note>
    </ligand>
</feature>
<dbReference type="InterPro" id="IPR013785">
    <property type="entry name" value="Aldolase_TIM"/>
</dbReference>
<dbReference type="UniPathway" id="UPA00344"/>
<evidence type="ECO:0000256" key="11">
    <source>
        <dbReference type="ARBA" id="ARBA00048697"/>
    </source>
</evidence>
<reference evidence="14 15" key="1">
    <citation type="submission" date="2020-02" db="EMBL/GenBank/DDBJ databases">
        <authorList>
            <person name="Zheng R.K."/>
            <person name="Sun C.M."/>
        </authorList>
    </citation>
    <scope>NUCLEOTIDE SEQUENCE [LARGE SCALE GENOMIC DNA]</scope>
    <source>
        <strain evidence="15">rifampicinis</strain>
    </source>
</reference>
<feature type="binding site" evidence="12">
    <location>
        <position position="169"/>
    </location>
    <ligand>
        <name>GTP</name>
        <dbReference type="ChEBI" id="CHEBI:37565"/>
    </ligand>
</feature>
<dbReference type="CDD" id="cd01335">
    <property type="entry name" value="Radical_SAM"/>
    <property type="match status" value="1"/>
</dbReference>
<dbReference type="Pfam" id="PF06463">
    <property type="entry name" value="Mob_synth_C"/>
    <property type="match status" value="1"/>
</dbReference>
<dbReference type="InterPro" id="IPR013483">
    <property type="entry name" value="MoaA"/>
</dbReference>
<evidence type="ECO:0000256" key="3">
    <source>
        <dbReference type="ARBA" id="ARBA00022691"/>
    </source>
</evidence>
<comment type="pathway">
    <text evidence="12">Cofactor biosynthesis; molybdopterin biosynthesis.</text>
</comment>
<dbReference type="CDD" id="cd21117">
    <property type="entry name" value="Twitch_MoaA"/>
    <property type="match status" value="1"/>
</dbReference>
<dbReference type="SFLD" id="SFLDG01067">
    <property type="entry name" value="SPASM/twitch_domain_containing"/>
    <property type="match status" value="1"/>
</dbReference>
<comment type="subunit">
    <text evidence="12">Monomer and homodimer.</text>
</comment>
<evidence type="ECO:0000256" key="12">
    <source>
        <dbReference type="HAMAP-Rule" id="MF_01225"/>
    </source>
</evidence>
<feature type="binding site" evidence="12">
    <location>
        <begin position="272"/>
        <end position="274"/>
    </location>
    <ligand>
        <name>GTP</name>
        <dbReference type="ChEBI" id="CHEBI:37565"/>
    </ligand>
</feature>
<dbReference type="PANTHER" id="PTHR22960">
    <property type="entry name" value="MOLYBDOPTERIN COFACTOR SYNTHESIS PROTEIN A"/>
    <property type="match status" value="1"/>
</dbReference>
<proteinExistence type="inferred from homology"/>
<keyword evidence="6 12" id="KW-0408">Iron</keyword>
<keyword evidence="3 12" id="KW-0949">S-adenosyl-L-methionine</keyword>
<dbReference type="Pfam" id="PF04055">
    <property type="entry name" value="Radical_SAM"/>
    <property type="match status" value="1"/>
</dbReference>
<evidence type="ECO:0000256" key="7">
    <source>
        <dbReference type="ARBA" id="ARBA00023014"/>
    </source>
</evidence>
<keyword evidence="8 12" id="KW-0342">GTP-binding</keyword>
<dbReference type="InterPro" id="IPR000385">
    <property type="entry name" value="MoaA_NifB_PqqE_Fe-S-bd_CS"/>
</dbReference>
<evidence type="ECO:0000256" key="8">
    <source>
        <dbReference type="ARBA" id="ARBA00023134"/>
    </source>
</evidence>
<dbReference type="GO" id="GO:1904047">
    <property type="term" value="F:S-adenosyl-L-methionine binding"/>
    <property type="evidence" value="ECO:0007669"/>
    <property type="project" value="UniProtKB-UniRule"/>
</dbReference>
<feature type="binding site" evidence="12">
    <location>
        <position position="35"/>
    </location>
    <ligand>
        <name>S-adenosyl-L-methionine</name>
        <dbReference type="ChEBI" id="CHEBI:59789"/>
    </ligand>
</feature>
<dbReference type="InterPro" id="IPR007197">
    <property type="entry name" value="rSAM"/>
</dbReference>
<keyword evidence="15" id="KW-1185">Reference proteome</keyword>
<evidence type="ECO:0000256" key="10">
    <source>
        <dbReference type="ARBA" id="ARBA00023239"/>
    </source>
</evidence>
<dbReference type="HAMAP" id="MF_01225_B">
    <property type="entry name" value="MoaA_B"/>
    <property type="match status" value="1"/>
</dbReference>
<comment type="cofactor">
    <cofactor evidence="12">
        <name>[4Fe-4S] cluster</name>
        <dbReference type="ChEBI" id="CHEBI:49883"/>
    </cofactor>
    <text evidence="12">Binds 2 [4Fe-4S] clusters. Binds 1 [4Fe-4S] cluster coordinated with 3 cysteines and an exchangeable S-adenosyl-L-methionine and 1 [4Fe-4S] cluster coordinated with 3 cysteines and the GTP-derived substrate.</text>
</comment>
<gene>
    <name evidence="12 14" type="primary">moaA</name>
    <name evidence="14" type="ORF">G4Y79_03750</name>
</gene>
<name>A0A7S8EAQ3_9CHLR</name>
<dbReference type="Proteomes" id="UP000594468">
    <property type="component" value="Chromosome"/>
</dbReference>
<feature type="binding site" evidence="12">
    <location>
        <position position="80"/>
    </location>
    <ligand>
        <name>S-adenosyl-L-methionine</name>
        <dbReference type="ChEBI" id="CHEBI:59789"/>
    </ligand>
</feature>
<evidence type="ECO:0000256" key="1">
    <source>
        <dbReference type="ARBA" id="ARBA00012167"/>
    </source>
</evidence>
<keyword evidence="2 12" id="KW-0004">4Fe-4S</keyword>
<keyword evidence="4 12" id="KW-0479">Metal-binding</keyword>
<dbReference type="PROSITE" id="PS01305">
    <property type="entry name" value="MOAA_NIFB_PQQE"/>
    <property type="match status" value="1"/>
</dbReference>
<dbReference type="GO" id="GO:0006777">
    <property type="term" value="P:Mo-molybdopterin cofactor biosynthetic process"/>
    <property type="evidence" value="ECO:0007669"/>
    <property type="project" value="UniProtKB-UniRule"/>
</dbReference>
<organism evidence="14 15">
    <name type="scientific">Phototrophicus methaneseepsis</name>
    <dbReference type="NCBI Taxonomy" id="2710758"/>
    <lineage>
        <taxon>Bacteria</taxon>
        <taxon>Bacillati</taxon>
        <taxon>Chloroflexota</taxon>
        <taxon>Candidatus Thermofontia</taxon>
        <taxon>Phototrophicales</taxon>
        <taxon>Phototrophicaceae</taxon>
        <taxon>Phototrophicus</taxon>
    </lineage>
</organism>
<dbReference type="SFLD" id="SFLDG01386">
    <property type="entry name" value="main_SPASM_domain-containing"/>
    <property type="match status" value="1"/>
</dbReference>
<dbReference type="GO" id="GO:0005525">
    <property type="term" value="F:GTP binding"/>
    <property type="evidence" value="ECO:0007669"/>
    <property type="project" value="UniProtKB-UniRule"/>
</dbReference>
<dbReference type="GO" id="GO:0061798">
    <property type="term" value="F:GTP 3',8'-cyclase activity"/>
    <property type="evidence" value="ECO:0007669"/>
    <property type="project" value="UniProtKB-UniRule"/>
</dbReference>
<keyword evidence="7 12" id="KW-0411">Iron-sulfur</keyword>
<dbReference type="SMART" id="SM00729">
    <property type="entry name" value="Elp3"/>
    <property type="match status" value="1"/>
</dbReference>
<feature type="binding site" evidence="12">
    <location>
        <position position="107"/>
    </location>
    <ligand>
        <name>GTP</name>
        <dbReference type="ChEBI" id="CHEBI:37565"/>
    </ligand>
</feature>
<comment type="similarity">
    <text evidence="12">Belongs to the radical SAM superfamily. MoaA family.</text>
</comment>
<dbReference type="SUPFAM" id="SSF102114">
    <property type="entry name" value="Radical SAM enzymes"/>
    <property type="match status" value="1"/>
</dbReference>
<dbReference type="EMBL" id="CP062983">
    <property type="protein sequence ID" value="QPC83508.1"/>
    <property type="molecule type" value="Genomic_DNA"/>
</dbReference>
<dbReference type="Gene3D" id="3.20.20.70">
    <property type="entry name" value="Aldolase class I"/>
    <property type="match status" value="1"/>
</dbReference>
<feature type="binding site" evidence="12">
    <location>
        <position position="131"/>
    </location>
    <ligand>
        <name>S-adenosyl-L-methionine</name>
        <dbReference type="ChEBI" id="CHEBI:59789"/>
    </ligand>
</feature>
<feature type="domain" description="Radical SAM core" evidence="13">
    <location>
        <begin position="13"/>
        <end position="233"/>
    </location>
</feature>
<feature type="binding site" evidence="12">
    <location>
        <position position="267"/>
    </location>
    <ligand>
        <name>[4Fe-4S] cluster</name>
        <dbReference type="ChEBI" id="CHEBI:49883"/>
        <label>2</label>
        <note>4Fe-4S-substrate</note>
    </ligand>
</feature>
<accession>A0A7S8EAQ3</accession>
<comment type="function">
    <text evidence="12">Catalyzes the cyclization of GTP to (8S)-3',8-cyclo-7,8-dihydroguanosine 5'-triphosphate.</text>
</comment>
<keyword evidence="10 12" id="KW-0456">Lyase</keyword>
<feature type="binding site" evidence="12">
    <location>
        <position position="203"/>
    </location>
    <ligand>
        <name>S-adenosyl-L-methionine</name>
        <dbReference type="ChEBI" id="CHEBI:59789"/>
    </ligand>
</feature>
<feature type="binding site" evidence="12">
    <location>
        <position position="76"/>
    </location>
    <ligand>
        <name>GTP</name>
        <dbReference type="ChEBI" id="CHEBI:37565"/>
    </ligand>
</feature>
<evidence type="ECO:0000313" key="14">
    <source>
        <dbReference type="EMBL" id="QPC83508.1"/>
    </source>
</evidence>
<sequence>MKPTETVLPIQDTFNRPLRDLRISVTDRCNFRCSYCMPAEIFHERFQFLQREKLLTYEEITRLVKVILRLGAVKLRLTGGEPLVRQDIEVLVAQLSQLDGVEDLAMTTNAFLLGKKAQQLKDAGLRRLTISLDSLDNDVFRAMNGGRADVDQVLAGIKAAQNVGFDQIKINMVVQRGINDHTMVDVARWCRDEGHILRFIEYMDVGTMNGWKLDDVVPAKEIAERIHDAFPLERVPRNYKSETALRFAYADGAGEIGIIASVTQPFCGNCSRMRLSPEGQIFTCLFAAAGTDLKTPLRDGASDDEIEQIIRDTWGSRIDRYSEERTALANTRDKVEMYYIGG</sequence>
<dbReference type="GO" id="GO:0046872">
    <property type="term" value="F:metal ion binding"/>
    <property type="evidence" value="ECO:0007669"/>
    <property type="project" value="UniProtKB-KW"/>
</dbReference>
<protein>
    <recommendedName>
        <fullName evidence="1 12">GTP 3',8-cyclase</fullName>
        <ecNumber evidence="1 12">4.1.99.22</ecNumber>
    </recommendedName>
    <alternativeName>
        <fullName evidence="12">Molybdenum cofactor biosynthesis protein A</fullName>
    </alternativeName>
</protein>
<dbReference type="SFLD" id="SFLDG01383">
    <property type="entry name" value="cyclic_pyranopterin_phosphate"/>
    <property type="match status" value="1"/>
</dbReference>
<evidence type="ECO:0000256" key="5">
    <source>
        <dbReference type="ARBA" id="ARBA00022741"/>
    </source>
</evidence>
<feature type="binding site" evidence="12">
    <location>
        <position position="36"/>
    </location>
    <ligand>
        <name>[4Fe-4S] cluster</name>
        <dbReference type="ChEBI" id="CHEBI:49883"/>
        <label>1</label>
        <note>4Fe-4S-S-AdoMet</note>
    </ligand>
</feature>
<evidence type="ECO:0000313" key="15">
    <source>
        <dbReference type="Proteomes" id="UP000594468"/>
    </source>
</evidence>
<feature type="binding site" evidence="12">
    <location>
        <position position="33"/>
    </location>
    <ligand>
        <name>[4Fe-4S] cluster</name>
        <dbReference type="ChEBI" id="CHEBI:49883"/>
        <label>1</label>
        <note>4Fe-4S-S-AdoMet</note>
    </ligand>
</feature>
<dbReference type="InterPro" id="IPR006638">
    <property type="entry name" value="Elp3/MiaA/NifB-like_rSAM"/>
</dbReference>
<evidence type="ECO:0000256" key="2">
    <source>
        <dbReference type="ARBA" id="ARBA00022485"/>
    </source>
</evidence>
<dbReference type="InterPro" id="IPR058240">
    <property type="entry name" value="rSAM_sf"/>
</dbReference>
<dbReference type="PROSITE" id="PS51918">
    <property type="entry name" value="RADICAL_SAM"/>
    <property type="match status" value="1"/>
</dbReference>
<comment type="catalytic activity">
    <reaction evidence="11 12">
        <text>GTP + AH2 + S-adenosyl-L-methionine = (8S)-3',8-cyclo-7,8-dihydroguanosine 5'-triphosphate + 5'-deoxyadenosine + L-methionine + A + H(+)</text>
        <dbReference type="Rhea" id="RHEA:49576"/>
        <dbReference type="ChEBI" id="CHEBI:13193"/>
        <dbReference type="ChEBI" id="CHEBI:15378"/>
        <dbReference type="ChEBI" id="CHEBI:17319"/>
        <dbReference type="ChEBI" id="CHEBI:17499"/>
        <dbReference type="ChEBI" id="CHEBI:37565"/>
        <dbReference type="ChEBI" id="CHEBI:57844"/>
        <dbReference type="ChEBI" id="CHEBI:59789"/>
        <dbReference type="ChEBI" id="CHEBI:131766"/>
        <dbReference type="EC" id="4.1.99.22"/>
    </reaction>
</comment>
<dbReference type="InterPro" id="IPR040064">
    <property type="entry name" value="MoaA-like"/>
</dbReference>
<evidence type="ECO:0000256" key="4">
    <source>
        <dbReference type="ARBA" id="ARBA00022723"/>
    </source>
</evidence>
<keyword evidence="9 12" id="KW-0501">Molybdenum cofactor biosynthesis</keyword>
<feature type="binding site" evidence="12">
    <location>
        <position position="29"/>
    </location>
    <ligand>
        <name>[4Fe-4S] cluster</name>
        <dbReference type="ChEBI" id="CHEBI:49883"/>
        <label>1</label>
        <note>4Fe-4S-S-AdoMet</note>
    </ligand>
</feature>
<dbReference type="PANTHER" id="PTHR22960:SF0">
    <property type="entry name" value="MOLYBDENUM COFACTOR BIOSYNTHESIS PROTEIN 1"/>
    <property type="match status" value="1"/>
</dbReference>
<dbReference type="InterPro" id="IPR010505">
    <property type="entry name" value="MoaA_twitch"/>
</dbReference>
<dbReference type="NCBIfam" id="TIGR02666">
    <property type="entry name" value="moaA"/>
    <property type="match status" value="1"/>
</dbReference>